<feature type="compositionally biased region" description="Low complexity" evidence="6">
    <location>
        <begin position="387"/>
        <end position="410"/>
    </location>
</feature>
<evidence type="ECO:0000313" key="9">
    <source>
        <dbReference type="EMBL" id="TCO10029.1"/>
    </source>
</evidence>
<evidence type="ECO:0000259" key="7">
    <source>
        <dbReference type="PROSITE" id="PS50109"/>
    </source>
</evidence>
<dbReference type="InterPro" id="IPR000014">
    <property type="entry name" value="PAS"/>
</dbReference>
<feature type="region of interest" description="Disordered" evidence="6">
    <location>
        <begin position="304"/>
        <end position="349"/>
    </location>
</feature>
<dbReference type="InterPro" id="IPR036097">
    <property type="entry name" value="HisK_dim/P_sf"/>
</dbReference>
<keyword evidence="5" id="KW-0418">Kinase</keyword>
<dbReference type="InterPro" id="IPR004358">
    <property type="entry name" value="Sig_transdc_His_kin-like_C"/>
</dbReference>
<evidence type="ECO:0000256" key="4">
    <source>
        <dbReference type="ARBA" id="ARBA00022679"/>
    </source>
</evidence>
<reference evidence="9 10" key="1">
    <citation type="submission" date="2019-03" db="EMBL/GenBank/DDBJ databases">
        <title>Genomic Encyclopedia of Type Strains, Phase IV (KMG-IV): sequencing the most valuable type-strain genomes for metagenomic binning, comparative biology and taxonomic classification.</title>
        <authorList>
            <person name="Goeker M."/>
        </authorList>
    </citation>
    <scope>NUCLEOTIDE SEQUENCE [LARGE SCALE GENOMIC DNA]</scope>
    <source>
        <strain evidence="9 10">DSM 22958</strain>
    </source>
</reference>
<proteinExistence type="predicted"/>
<dbReference type="InterPro" id="IPR013767">
    <property type="entry name" value="PAS_fold"/>
</dbReference>
<feature type="region of interest" description="Disordered" evidence="6">
    <location>
        <begin position="372"/>
        <end position="485"/>
    </location>
</feature>
<evidence type="ECO:0000256" key="5">
    <source>
        <dbReference type="ARBA" id="ARBA00022777"/>
    </source>
</evidence>
<dbReference type="PROSITE" id="PS50109">
    <property type="entry name" value="HIS_KIN"/>
    <property type="match status" value="1"/>
</dbReference>
<evidence type="ECO:0000256" key="2">
    <source>
        <dbReference type="ARBA" id="ARBA00012438"/>
    </source>
</evidence>
<evidence type="ECO:0000256" key="6">
    <source>
        <dbReference type="SAM" id="MobiDB-lite"/>
    </source>
</evidence>
<dbReference type="InterPro" id="IPR035965">
    <property type="entry name" value="PAS-like_dom_sf"/>
</dbReference>
<dbReference type="PRINTS" id="PR00344">
    <property type="entry name" value="BCTRLSENSOR"/>
</dbReference>
<dbReference type="NCBIfam" id="TIGR00229">
    <property type="entry name" value="sensory_box"/>
    <property type="match status" value="1"/>
</dbReference>
<comment type="caution">
    <text evidence="9">The sequence shown here is derived from an EMBL/GenBank/DDBJ whole genome shotgun (WGS) entry which is preliminary data.</text>
</comment>
<evidence type="ECO:0000256" key="1">
    <source>
        <dbReference type="ARBA" id="ARBA00000085"/>
    </source>
</evidence>
<dbReference type="PANTHER" id="PTHR43047">
    <property type="entry name" value="TWO-COMPONENT HISTIDINE PROTEIN KINASE"/>
    <property type="match status" value="1"/>
</dbReference>
<keyword evidence="10" id="KW-1185">Reference proteome</keyword>
<feature type="domain" description="PAS" evidence="8">
    <location>
        <begin position="655"/>
        <end position="725"/>
    </location>
</feature>
<keyword evidence="4" id="KW-0808">Transferase</keyword>
<dbReference type="OrthoDB" id="9801651at2"/>
<dbReference type="CDD" id="cd00082">
    <property type="entry name" value="HisKA"/>
    <property type="match status" value="1"/>
</dbReference>
<dbReference type="Gene3D" id="3.30.450.20">
    <property type="entry name" value="PAS domain"/>
    <property type="match status" value="2"/>
</dbReference>
<keyword evidence="3" id="KW-0597">Phosphoprotein</keyword>
<feature type="compositionally biased region" description="Pro residues" evidence="6">
    <location>
        <begin position="250"/>
        <end position="274"/>
    </location>
</feature>
<dbReference type="SMART" id="SM00388">
    <property type="entry name" value="HisKA"/>
    <property type="match status" value="1"/>
</dbReference>
<dbReference type="SUPFAM" id="SSF55785">
    <property type="entry name" value="PYP-like sensor domain (PAS domain)"/>
    <property type="match status" value="3"/>
</dbReference>
<dbReference type="SMART" id="SM00091">
    <property type="entry name" value="PAS"/>
    <property type="match status" value="2"/>
</dbReference>
<feature type="compositionally biased region" description="Low complexity" evidence="6">
    <location>
        <begin position="449"/>
        <end position="460"/>
    </location>
</feature>
<dbReference type="GO" id="GO:0009927">
    <property type="term" value="F:histidine phosphotransfer kinase activity"/>
    <property type="evidence" value="ECO:0007669"/>
    <property type="project" value="TreeGrafter"/>
</dbReference>
<comment type="catalytic activity">
    <reaction evidence="1">
        <text>ATP + protein L-histidine = ADP + protein N-phospho-L-histidine.</text>
        <dbReference type="EC" id="2.7.13.3"/>
    </reaction>
</comment>
<dbReference type="Pfam" id="PF02518">
    <property type="entry name" value="HATPase_c"/>
    <property type="match status" value="1"/>
</dbReference>
<dbReference type="EMBL" id="SLWL01000016">
    <property type="protein sequence ID" value="TCO10029.1"/>
    <property type="molecule type" value="Genomic_DNA"/>
</dbReference>
<dbReference type="GO" id="GO:0000155">
    <property type="term" value="F:phosphorelay sensor kinase activity"/>
    <property type="evidence" value="ECO:0007669"/>
    <property type="project" value="InterPro"/>
</dbReference>
<feature type="region of interest" description="Disordered" evidence="6">
    <location>
        <begin position="244"/>
        <end position="290"/>
    </location>
</feature>
<gene>
    <name evidence="9" type="ORF">EV666_11663</name>
</gene>
<evidence type="ECO:0000256" key="3">
    <source>
        <dbReference type="ARBA" id="ARBA00022553"/>
    </source>
</evidence>
<dbReference type="GO" id="GO:0005886">
    <property type="term" value="C:plasma membrane"/>
    <property type="evidence" value="ECO:0007669"/>
    <property type="project" value="TreeGrafter"/>
</dbReference>
<dbReference type="Proteomes" id="UP000294881">
    <property type="component" value="Unassembled WGS sequence"/>
</dbReference>
<dbReference type="AlphaFoldDB" id="A0A4R2GLU4"/>
<dbReference type="PROSITE" id="PS50112">
    <property type="entry name" value="PAS"/>
    <property type="match status" value="1"/>
</dbReference>
<feature type="domain" description="Histidine kinase" evidence="7">
    <location>
        <begin position="800"/>
        <end position="1019"/>
    </location>
</feature>
<organism evidence="9 10">
    <name type="scientific">Camelimonas lactis</name>
    <dbReference type="NCBI Taxonomy" id="659006"/>
    <lineage>
        <taxon>Bacteria</taxon>
        <taxon>Pseudomonadati</taxon>
        <taxon>Pseudomonadota</taxon>
        <taxon>Alphaproteobacteria</taxon>
        <taxon>Hyphomicrobiales</taxon>
        <taxon>Chelatococcaceae</taxon>
        <taxon>Camelimonas</taxon>
    </lineage>
</organism>
<dbReference type="Pfam" id="PF00989">
    <property type="entry name" value="PAS"/>
    <property type="match status" value="1"/>
</dbReference>
<dbReference type="SUPFAM" id="SSF47384">
    <property type="entry name" value="Homodimeric domain of signal transducing histidine kinase"/>
    <property type="match status" value="1"/>
</dbReference>
<dbReference type="RefSeq" id="WP_132010121.1">
    <property type="nucleotide sequence ID" value="NZ_JBHUNN010000002.1"/>
</dbReference>
<evidence type="ECO:0000313" key="10">
    <source>
        <dbReference type="Proteomes" id="UP000294881"/>
    </source>
</evidence>
<evidence type="ECO:0000259" key="8">
    <source>
        <dbReference type="PROSITE" id="PS50112"/>
    </source>
</evidence>
<dbReference type="InterPro" id="IPR005467">
    <property type="entry name" value="His_kinase_dom"/>
</dbReference>
<name>A0A4R2GLU4_9HYPH</name>
<dbReference type="SUPFAM" id="SSF55874">
    <property type="entry name" value="ATPase domain of HSP90 chaperone/DNA topoisomerase II/histidine kinase"/>
    <property type="match status" value="1"/>
</dbReference>
<protein>
    <recommendedName>
        <fullName evidence="2">histidine kinase</fullName>
        <ecNumber evidence="2">2.7.13.3</ecNumber>
    </recommendedName>
</protein>
<dbReference type="PANTHER" id="PTHR43047:SF72">
    <property type="entry name" value="OSMOSENSING HISTIDINE PROTEIN KINASE SLN1"/>
    <property type="match status" value="1"/>
</dbReference>
<accession>A0A4R2GLU4</accession>
<dbReference type="Gene3D" id="3.30.565.10">
    <property type="entry name" value="Histidine kinase-like ATPase, C-terminal domain"/>
    <property type="match status" value="1"/>
</dbReference>
<dbReference type="InterPro" id="IPR003594">
    <property type="entry name" value="HATPase_dom"/>
</dbReference>
<dbReference type="Pfam" id="PF00512">
    <property type="entry name" value="HisKA"/>
    <property type="match status" value="1"/>
</dbReference>
<dbReference type="InterPro" id="IPR036890">
    <property type="entry name" value="HATPase_C_sf"/>
</dbReference>
<dbReference type="Gene3D" id="1.10.287.130">
    <property type="match status" value="1"/>
</dbReference>
<sequence>MTDPAGHIVLTDLLARPADAPAIAAGETVCLFAADGALLWGTAHGRALAARLDRPSRARLVALAADALGSWREAMPLRAGGVGFSAGCIVLQGRDGRRVVLARIAGRIPRTWSATPERLTGRAPGDGDAPADALRTIAGDRPTLRFVWHTDAAGVIRSVSAALARALGDEALVGKTWAGLAGRIDAALELDAQVRSGRAWSGLAALWRLDGQGAEIPVEFGGAPIRDAAGAPAGQRGYGLMRLDAGVTPAPEPQHQPEPAGHPVPASPLPPPADMSPAPGGGAGRTDGDGLSSIVARVASGARLPEPPLPLFASGDETVVPTPVPPPARHADIRRKSAPGGLSHGERQTLRDIAQALGARVDETRDRRVADMAGATDPQDESQNRNAGGSSAPVSAPVSAPAAAPVSPSGQETHDAGPGGQAVADPHPPPPTAKQAAGAGDRQAGLATARPESASAPVAAEPRRAGAADAGLSRQPMPPEAGANIASGQNVAQDLIQDPIQAPLHDPLQDLTQDLAHELERTLERERAAIAAEARVETLRALVQATPVAALVSQEGVAVHANNAFLALSRHAGFGDVAGQRLGLLFPETALDAGFSGKGVLAGARGVRMPVELVCAPAPWTGGEALLILAMRDATAEVTARVAHLEDELAASAAREAELRGVLDTATDGVVLLDAQGRILSINRSGEALFGYEQNQLVGEPLTRLLAPESHAAARDYLESLRAGGVASLLNDGREVTGRVRQGGDCRLFMTLGKVGAGAGQRYCAVLRDVTAWKKTESELIESRRKAESANAQKSDFLARMSHEVRTPLGAMIGFAELMLEERFGPIQNPRYREYVRDIHESGQYVISLVNDLLDLARIEAGKMELSFASVDLNAVLNSCVTLMQPQASKAHIVLRGSLEEKLPPVVADERSMRQIILNVLGNALKFTDAGGQVILSSARTPSGEVVIRVRDTGIGMSEQEVVEALKPFRRLAHGRKTPGTGLGLPLTVALVEANRGALRISSTPGEGTLVEVVLPASRVLAG</sequence>
<dbReference type="SMART" id="SM00387">
    <property type="entry name" value="HATPase_c"/>
    <property type="match status" value="1"/>
</dbReference>
<dbReference type="EC" id="2.7.13.3" evidence="2"/>
<dbReference type="GO" id="GO:0006355">
    <property type="term" value="P:regulation of DNA-templated transcription"/>
    <property type="evidence" value="ECO:0007669"/>
    <property type="project" value="InterPro"/>
</dbReference>
<dbReference type="InterPro" id="IPR003661">
    <property type="entry name" value="HisK_dim/P_dom"/>
</dbReference>
<dbReference type="CDD" id="cd00130">
    <property type="entry name" value="PAS"/>
    <property type="match status" value="1"/>
</dbReference>